<feature type="region of interest" description="Disordered" evidence="1">
    <location>
        <begin position="16"/>
        <end position="37"/>
    </location>
</feature>
<evidence type="ECO:0000313" key="2">
    <source>
        <dbReference type="EMBL" id="CAD2221225.1"/>
    </source>
</evidence>
<reference evidence="2 3" key="1">
    <citation type="submission" date="2020-08" db="EMBL/GenBank/DDBJ databases">
        <authorList>
            <person name="Newling K."/>
            <person name="Davey J."/>
            <person name="Forrester S."/>
        </authorList>
    </citation>
    <scope>NUCLEOTIDE SEQUENCE [LARGE SCALE GENOMIC DNA]</scope>
    <source>
        <strain evidence="3">Crithidia deanei Carvalho (ATCC PRA-265)</strain>
    </source>
</reference>
<organism evidence="2 3">
    <name type="scientific">Angomonas deanei</name>
    <dbReference type="NCBI Taxonomy" id="59799"/>
    <lineage>
        <taxon>Eukaryota</taxon>
        <taxon>Discoba</taxon>
        <taxon>Euglenozoa</taxon>
        <taxon>Kinetoplastea</taxon>
        <taxon>Metakinetoplastina</taxon>
        <taxon>Trypanosomatida</taxon>
        <taxon>Trypanosomatidae</taxon>
        <taxon>Strigomonadinae</taxon>
        <taxon>Angomonas</taxon>
    </lineage>
</organism>
<evidence type="ECO:0000313" key="3">
    <source>
        <dbReference type="Proteomes" id="UP000515908"/>
    </source>
</evidence>
<accession>A0A7G2CP06</accession>
<keyword evidence="3" id="KW-1185">Reference proteome</keyword>
<gene>
    <name evidence="2" type="ORF">ADEAN_000875600</name>
</gene>
<dbReference type="EMBL" id="LR877164">
    <property type="protein sequence ID" value="CAD2221225.1"/>
    <property type="molecule type" value="Genomic_DNA"/>
</dbReference>
<dbReference type="VEuPathDB" id="TriTrypDB:ADEAN_000875600"/>
<dbReference type="AlphaFoldDB" id="A0A7G2CP06"/>
<proteinExistence type="predicted"/>
<dbReference type="Proteomes" id="UP000515908">
    <property type="component" value="Chromosome 20"/>
</dbReference>
<protein>
    <submittedName>
        <fullName evidence="2">Uncharacterized protein</fullName>
    </submittedName>
</protein>
<name>A0A7G2CP06_9TRYP</name>
<feature type="region of interest" description="Disordered" evidence="1">
    <location>
        <begin position="62"/>
        <end position="93"/>
    </location>
</feature>
<evidence type="ECO:0000256" key="1">
    <source>
        <dbReference type="SAM" id="MobiDB-lite"/>
    </source>
</evidence>
<feature type="compositionally biased region" description="Polar residues" evidence="1">
    <location>
        <begin position="62"/>
        <end position="76"/>
    </location>
</feature>
<sequence length="910" mass="100730">MLRRDLLFLVKSASTLSSGPRGQTERSNPRVKKRAKRAAEVPFTLELGNNIQVTVDTVTKPFSMNKSNNGTRTNVEASSSASAGGLLKNDDNPDTSIVVNESSLLADSGDSLSESSVGEVFDTLKHTALPLLASTVQAMQLERVPDADSAHSTAAVFSPDKMRALVYDEARLASLTSAVECVTSSLSSIHTLKKTTGRRYEPAFPALLTASLWRQVGPLLQQIDHTMQAGRGKGTGSTDALTNANLRNIQVRYAAAFKQLRRALALRTRDVTDVLTPNQVVESIAYMQLCGALSDDVLGPMVADLKRRQEQQDPLRRPPSHHSLLSHLVSTVPAGEHILQKGGATVLLRVLGRQSVPGHFHLHQFIHTTLLPAVRDELAAAESLSEVALVDLTRCFVRYEVTGDYVEHLSRLWRPYLSSLRTTDCGNLLRLLTAPPAWAAEDPQRARPKGSRALRRLRKGGAAVNAAAEDYLPLIQEVCEVIVERGRQILQAGPTTATVGELQGWLELYPTLLQVNSPSWAEVYLTSADSIYYLLGEACKAHAADGAEKWWQTVLPVEQAERAIRSLIHRSTLIPEHPLHALLLKRLLYDPASKKSPPTANLALLSMELMTVDKRDDLMGYANHHGEEEQKEEKSVLSTEDSYYHTMRSYFSPTITADDAQQALALLRTHKAKLGATSFIAAMCVAPLWELPVPMQQGVLNHFTSIASGVTPEWLIKGVAAATHLQMMHDTNRHAHSPVVVADAVSVKRWLSRFTLGDVTRQVGIDGCTTLLEIFQLKDSYSVDNALAKSNVVHRVGFSSPVMRWRGRCRWSLFLDWSMPYKGRTSFTRTSSPDFADCCWQRCSPPLSVCSFPRSRWWRRSTADASCVAPSSRMCGSNCGSDWWAVQRSNRPGRPLPWRRWCWQPMRLPL</sequence>
<dbReference type="OrthoDB" id="273712at2759"/>